<comment type="subcellular location">
    <subcellularLocation>
        <location evidence="1">Cell inner membrane</location>
        <topology evidence="1">Multi-pass membrane protein</topology>
    </subcellularLocation>
</comment>
<dbReference type="GO" id="GO:0005886">
    <property type="term" value="C:plasma membrane"/>
    <property type="evidence" value="ECO:0007669"/>
    <property type="project" value="UniProtKB-SubCell"/>
</dbReference>
<dbReference type="RefSeq" id="WP_148974719.1">
    <property type="nucleotide sequence ID" value="NZ_JBNIKU010000007.1"/>
</dbReference>
<keyword evidence="3" id="KW-1003">Cell membrane</keyword>
<evidence type="ECO:0000256" key="3">
    <source>
        <dbReference type="ARBA" id="ARBA00022475"/>
    </source>
</evidence>
<keyword evidence="6 9" id="KW-1133">Transmembrane helix</keyword>
<evidence type="ECO:0000313" key="11">
    <source>
        <dbReference type="EMBL" id="TYS48539.1"/>
    </source>
</evidence>
<dbReference type="InterPro" id="IPR007387">
    <property type="entry name" value="TRAP_DctQ"/>
</dbReference>
<feature type="transmembrane region" description="Helical" evidence="9">
    <location>
        <begin position="43"/>
        <end position="64"/>
    </location>
</feature>
<feature type="transmembrane region" description="Helical" evidence="9">
    <location>
        <begin position="85"/>
        <end position="110"/>
    </location>
</feature>
<evidence type="ECO:0000256" key="6">
    <source>
        <dbReference type="ARBA" id="ARBA00022989"/>
    </source>
</evidence>
<gene>
    <name evidence="11" type="ORF">FZD51_10465</name>
</gene>
<evidence type="ECO:0000256" key="1">
    <source>
        <dbReference type="ARBA" id="ARBA00004429"/>
    </source>
</evidence>
<keyword evidence="7 9" id="KW-0472">Membrane</keyword>
<organism evidence="11 12">
    <name type="scientific">Bacillus infantis</name>
    <dbReference type="NCBI Taxonomy" id="324767"/>
    <lineage>
        <taxon>Bacteria</taxon>
        <taxon>Bacillati</taxon>
        <taxon>Bacillota</taxon>
        <taxon>Bacilli</taxon>
        <taxon>Bacillales</taxon>
        <taxon>Bacillaceae</taxon>
        <taxon>Bacillus</taxon>
    </lineage>
</organism>
<dbReference type="EMBL" id="VTER01000005">
    <property type="protein sequence ID" value="TYS48539.1"/>
    <property type="molecule type" value="Genomic_DNA"/>
</dbReference>
<accession>A0A5D4RD11</accession>
<reference evidence="11 12" key="1">
    <citation type="submission" date="2019-08" db="EMBL/GenBank/DDBJ databases">
        <title>Bacillus genomes from the desert of Cuatro Cienegas, Coahuila.</title>
        <authorList>
            <person name="Olmedo-Alvarez G."/>
        </authorList>
    </citation>
    <scope>NUCLEOTIDE SEQUENCE [LARGE SCALE GENOMIC DNA]</scope>
    <source>
        <strain evidence="11 12">CH446_14T</strain>
    </source>
</reference>
<comment type="caution">
    <text evidence="11">The sequence shown here is derived from an EMBL/GenBank/DDBJ whole genome shotgun (WGS) entry which is preliminary data.</text>
</comment>
<evidence type="ECO:0000259" key="10">
    <source>
        <dbReference type="Pfam" id="PF04290"/>
    </source>
</evidence>
<dbReference type="GO" id="GO:0022857">
    <property type="term" value="F:transmembrane transporter activity"/>
    <property type="evidence" value="ECO:0007669"/>
    <property type="project" value="TreeGrafter"/>
</dbReference>
<sequence>MTYLSNLVASFEKKLASVLMFIMAIIVTAAVVFRYVFKEPLFWAGEVSIFLLIYITFIGGSLGLKYKTQASVTIITDMLPENIQRLVGIIAHIFMLLFMGLLLFYCFNWITSPTVAIQKSSAILLPMWIPYSILPIGLLFGSIHLISNLMEIANNRGLANQVDVSKDGEAL</sequence>
<protein>
    <submittedName>
        <fullName evidence="11">TRAP transporter small permease</fullName>
    </submittedName>
</protein>
<evidence type="ECO:0000256" key="8">
    <source>
        <dbReference type="ARBA" id="ARBA00038436"/>
    </source>
</evidence>
<feature type="transmembrane region" description="Helical" evidence="9">
    <location>
        <begin position="122"/>
        <end position="146"/>
    </location>
</feature>
<proteinExistence type="inferred from homology"/>
<dbReference type="AlphaFoldDB" id="A0A5D4RD11"/>
<name>A0A5D4RD11_9BACI</name>
<dbReference type="InterPro" id="IPR055348">
    <property type="entry name" value="DctQ"/>
</dbReference>
<dbReference type="Pfam" id="PF04290">
    <property type="entry name" value="DctQ"/>
    <property type="match status" value="1"/>
</dbReference>
<comment type="similarity">
    <text evidence="8">Belongs to the TRAP transporter small permease family.</text>
</comment>
<keyword evidence="5 9" id="KW-0812">Transmembrane</keyword>
<evidence type="ECO:0000256" key="4">
    <source>
        <dbReference type="ARBA" id="ARBA00022519"/>
    </source>
</evidence>
<keyword evidence="2" id="KW-0813">Transport</keyword>
<feature type="transmembrane region" description="Helical" evidence="9">
    <location>
        <begin position="15"/>
        <end position="37"/>
    </location>
</feature>
<dbReference type="GO" id="GO:0015740">
    <property type="term" value="P:C4-dicarboxylate transport"/>
    <property type="evidence" value="ECO:0007669"/>
    <property type="project" value="TreeGrafter"/>
</dbReference>
<evidence type="ECO:0000256" key="9">
    <source>
        <dbReference type="SAM" id="Phobius"/>
    </source>
</evidence>
<feature type="domain" description="Tripartite ATP-independent periplasmic transporters DctQ component" evidence="10">
    <location>
        <begin position="23"/>
        <end position="152"/>
    </location>
</feature>
<evidence type="ECO:0000256" key="2">
    <source>
        <dbReference type="ARBA" id="ARBA00022448"/>
    </source>
</evidence>
<evidence type="ECO:0000256" key="5">
    <source>
        <dbReference type="ARBA" id="ARBA00022692"/>
    </source>
</evidence>
<dbReference type="PANTHER" id="PTHR35011:SF2">
    <property type="entry name" value="2,3-DIKETO-L-GULONATE TRAP TRANSPORTER SMALL PERMEASE PROTEIN YIAM"/>
    <property type="match status" value="1"/>
</dbReference>
<keyword evidence="4" id="KW-0997">Cell inner membrane</keyword>
<dbReference type="Proteomes" id="UP000322139">
    <property type="component" value="Unassembled WGS sequence"/>
</dbReference>
<evidence type="ECO:0000256" key="7">
    <source>
        <dbReference type="ARBA" id="ARBA00023136"/>
    </source>
</evidence>
<evidence type="ECO:0000313" key="12">
    <source>
        <dbReference type="Proteomes" id="UP000322139"/>
    </source>
</evidence>
<dbReference type="PANTHER" id="PTHR35011">
    <property type="entry name" value="2,3-DIKETO-L-GULONATE TRAP TRANSPORTER SMALL PERMEASE PROTEIN YIAM"/>
    <property type="match status" value="1"/>
</dbReference>